<protein>
    <submittedName>
        <fullName evidence="1">PPPDE putative thiol peptidase family protein</fullName>
    </submittedName>
</protein>
<dbReference type="Proteomes" id="UP000325081">
    <property type="component" value="Unassembled WGS sequence"/>
</dbReference>
<evidence type="ECO:0000313" key="2">
    <source>
        <dbReference type="Proteomes" id="UP000325081"/>
    </source>
</evidence>
<organism evidence="1 2">
    <name type="scientific">Striga asiatica</name>
    <name type="common">Asiatic witchweed</name>
    <name type="synonym">Buchnera asiatica</name>
    <dbReference type="NCBI Taxonomy" id="4170"/>
    <lineage>
        <taxon>Eukaryota</taxon>
        <taxon>Viridiplantae</taxon>
        <taxon>Streptophyta</taxon>
        <taxon>Embryophyta</taxon>
        <taxon>Tracheophyta</taxon>
        <taxon>Spermatophyta</taxon>
        <taxon>Magnoliopsida</taxon>
        <taxon>eudicotyledons</taxon>
        <taxon>Gunneridae</taxon>
        <taxon>Pentapetalae</taxon>
        <taxon>asterids</taxon>
        <taxon>lamiids</taxon>
        <taxon>Lamiales</taxon>
        <taxon>Orobanchaceae</taxon>
        <taxon>Buchnereae</taxon>
        <taxon>Striga</taxon>
    </lineage>
</organism>
<sequence length="120" mass="13628">MGSMFNCVLPDNIKVNAVQHNPKNRSYNDSEKMRLRRSFNSLSSISTRQKHLSTSSLLLQSPLKGCLCPWELKRSVNGSLKAWKLKMASLENIQNGPRRFLGLYFCGIRQNEPIDISSLS</sequence>
<name>A0A5A7PXL5_STRAF</name>
<accession>A0A5A7PXL5</accession>
<comment type="caution">
    <text evidence="1">The sequence shown here is derived from an EMBL/GenBank/DDBJ whole genome shotgun (WGS) entry which is preliminary data.</text>
</comment>
<proteinExistence type="predicted"/>
<dbReference type="OrthoDB" id="1742289at2759"/>
<reference evidence="2" key="1">
    <citation type="journal article" date="2019" name="Curr. Biol.">
        <title>Genome Sequence of Striga asiatica Provides Insight into the Evolution of Plant Parasitism.</title>
        <authorList>
            <person name="Yoshida S."/>
            <person name="Kim S."/>
            <person name="Wafula E.K."/>
            <person name="Tanskanen J."/>
            <person name="Kim Y.M."/>
            <person name="Honaas L."/>
            <person name="Yang Z."/>
            <person name="Spallek T."/>
            <person name="Conn C.E."/>
            <person name="Ichihashi Y."/>
            <person name="Cheong K."/>
            <person name="Cui S."/>
            <person name="Der J.P."/>
            <person name="Gundlach H."/>
            <person name="Jiao Y."/>
            <person name="Hori C."/>
            <person name="Ishida J.K."/>
            <person name="Kasahara H."/>
            <person name="Kiba T."/>
            <person name="Kim M.S."/>
            <person name="Koo N."/>
            <person name="Laohavisit A."/>
            <person name="Lee Y.H."/>
            <person name="Lumba S."/>
            <person name="McCourt P."/>
            <person name="Mortimer J.C."/>
            <person name="Mutuku J.M."/>
            <person name="Nomura T."/>
            <person name="Sasaki-Sekimoto Y."/>
            <person name="Seto Y."/>
            <person name="Wang Y."/>
            <person name="Wakatake T."/>
            <person name="Sakakibara H."/>
            <person name="Demura T."/>
            <person name="Yamaguchi S."/>
            <person name="Yoneyama K."/>
            <person name="Manabe R.I."/>
            <person name="Nelson D.C."/>
            <person name="Schulman A.H."/>
            <person name="Timko M.P."/>
            <person name="dePamphilis C.W."/>
            <person name="Choi D."/>
            <person name="Shirasu K."/>
        </authorList>
    </citation>
    <scope>NUCLEOTIDE SEQUENCE [LARGE SCALE GENOMIC DNA]</scope>
    <source>
        <strain evidence="2">cv. UVA1</strain>
    </source>
</reference>
<dbReference type="AlphaFoldDB" id="A0A5A7PXL5"/>
<dbReference type="EMBL" id="BKCP01005405">
    <property type="protein sequence ID" value="GER37595.1"/>
    <property type="molecule type" value="Genomic_DNA"/>
</dbReference>
<keyword evidence="2" id="KW-1185">Reference proteome</keyword>
<gene>
    <name evidence="1" type="ORF">STAS_14007</name>
</gene>
<evidence type="ECO:0000313" key="1">
    <source>
        <dbReference type="EMBL" id="GER37595.1"/>
    </source>
</evidence>